<dbReference type="Proteomes" id="UP001500459">
    <property type="component" value="Unassembled WGS sequence"/>
</dbReference>
<evidence type="ECO:0000313" key="3">
    <source>
        <dbReference type="Proteomes" id="UP001500459"/>
    </source>
</evidence>
<dbReference type="InterPro" id="IPR047803">
    <property type="entry name" value="DCD1A/B-like"/>
</dbReference>
<gene>
    <name evidence="2" type="ORF">GCM10022393_19000</name>
</gene>
<proteinExistence type="predicted"/>
<sequence length="555" mass="63819">MKQFLQHIVILSLLILISSCGVKKSLTDIPDISGIQQIDTTRIIHNENFYTLNNNQLHKNKHGLWELYLEGTPLARGIAAGSLTRELMKLQEDAFLGKIEELVPSERYRNFLSKIIAWYNRKLYLHVPEEYKKEIYGVSRYASDDYNNFATPYVRMLYAHGAHDIGHALQDLMLVGCTSFATWGKKTTDGQLLIGRNFDFYAGDEFAKEKLIMFVNPDRGYKFMSYGWAGMMGVLSGMNTEGITVTINASASKVPTIAKTPISLLSREILQYASTIEEAIDIAKKRDVFVSESIMIGSAKDKKAVLIEVAPDNFGVYEVANSNQLVCANHFQSESYHRDKRNLKAIKEGHSLYRYQRMTELVSENNQLDPEKAVAILRNREGLEDKNIGYGNEKALNQLLAHHGIVFKPEELKVWVSTNPYQMGTFVAYDLNTVFKKLEITQKEVVIASEALNIPEDPFIHTKEYTNYEKFRMIRSKIKEASKTRQIIPDDELKEFKTLNPDYWATYFVLGEYHYTQKEYEKAFSAFVEGEKKEITTIPDQEKLKKYIRKCKRKM</sequence>
<dbReference type="Gene3D" id="3.60.60.10">
    <property type="entry name" value="Penicillin V Acylase, Chain A"/>
    <property type="match status" value="1"/>
</dbReference>
<comment type="caution">
    <text evidence="2">The sequence shown here is derived from an EMBL/GenBank/DDBJ whole genome shotgun (WGS) entry which is preliminary data.</text>
</comment>
<dbReference type="Pfam" id="PF03417">
    <property type="entry name" value="AAT"/>
    <property type="match status" value="1"/>
</dbReference>
<dbReference type="NCBIfam" id="NF040521">
    <property type="entry name" value="C45_proenzyme"/>
    <property type="match status" value="1"/>
</dbReference>
<name>A0ABP6UL36_9FLAO</name>
<dbReference type="InterPro" id="IPR047794">
    <property type="entry name" value="C45_proenzyme-like"/>
</dbReference>
<evidence type="ECO:0000259" key="1">
    <source>
        <dbReference type="Pfam" id="PF03417"/>
    </source>
</evidence>
<dbReference type="PANTHER" id="PTHR35190:SF2">
    <property type="entry name" value="PROTEIN DCD1B"/>
    <property type="match status" value="1"/>
</dbReference>
<evidence type="ECO:0000313" key="2">
    <source>
        <dbReference type="EMBL" id="GAA3508291.1"/>
    </source>
</evidence>
<dbReference type="InterPro" id="IPR005079">
    <property type="entry name" value="Peptidase_C45_hydrolase"/>
</dbReference>
<dbReference type="PROSITE" id="PS51257">
    <property type="entry name" value="PROKAR_LIPOPROTEIN"/>
    <property type="match status" value="1"/>
</dbReference>
<dbReference type="PANTHER" id="PTHR35190">
    <property type="entry name" value="PROTEIN DCD1B"/>
    <property type="match status" value="1"/>
</dbReference>
<organism evidence="2 3">
    <name type="scientific">Aquimarina addita</name>
    <dbReference type="NCBI Taxonomy" id="870485"/>
    <lineage>
        <taxon>Bacteria</taxon>
        <taxon>Pseudomonadati</taxon>
        <taxon>Bacteroidota</taxon>
        <taxon>Flavobacteriia</taxon>
        <taxon>Flavobacteriales</taxon>
        <taxon>Flavobacteriaceae</taxon>
        <taxon>Aquimarina</taxon>
    </lineage>
</organism>
<protein>
    <submittedName>
        <fullName evidence="2">Acyl-CoA--6-aminopenicillanic acid acyl-transferase</fullName>
    </submittedName>
</protein>
<dbReference type="RefSeq" id="WP_344926808.1">
    <property type="nucleotide sequence ID" value="NZ_BAABCW010000006.1"/>
</dbReference>
<reference evidence="3" key="1">
    <citation type="journal article" date="2019" name="Int. J. Syst. Evol. Microbiol.">
        <title>The Global Catalogue of Microorganisms (GCM) 10K type strain sequencing project: providing services to taxonomists for standard genome sequencing and annotation.</title>
        <authorList>
            <consortium name="The Broad Institute Genomics Platform"/>
            <consortium name="The Broad Institute Genome Sequencing Center for Infectious Disease"/>
            <person name="Wu L."/>
            <person name="Ma J."/>
        </authorList>
    </citation>
    <scope>NUCLEOTIDE SEQUENCE [LARGE SCALE GENOMIC DNA]</scope>
    <source>
        <strain evidence="3">JCM 17106</strain>
    </source>
</reference>
<accession>A0ABP6UL36</accession>
<feature type="domain" description="Peptidase C45 hydrolase" evidence="1">
    <location>
        <begin position="189"/>
        <end position="416"/>
    </location>
</feature>
<dbReference type="EMBL" id="BAABCW010000006">
    <property type="protein sequence ID" value="GAA3508291.1"/>
    <property type="molecule type" value="Genomic_DNA"/>
</dbReference>
<keyword evidence="3" id="KW-1185">Reference proteome</keyword>